<evidence type="ECO:0000313" key="1">
    <source>
        <dbReference type="EMBL" id="KAG9450841.1"/>
    </source>
</evidence>
<sequence length="123" mass="13902">MARSGVQSLYQRRNPKSKNEISSFSFIQGMVVLSTAARRTTRKILLVASNKSQEGHNTLIWASLIYHNSQLIHINPYINGIRPGVETHPFYFEASCLQNGLIQAEFDGLPDSTRLTWVLRNPS</sequence>
<dbReference type="Proteomes" id="UP000825729">
    <property type="component" value="Unassembled WGS sequence"/>
</dbReference>
<proteinExistence type="predicted"/>
<evidence type="ECO:0000313" key="2">
    <source>
        <dbReference type="Proteomes" id="UP000825729"/>
    </source>
</evidence>
<name>A0AAV7ET81_ARIFI</name>
<gene>
    <name evidence="1" type="ORF">H6P81_010806</name>
</gene>
<organism evidence="1 2">
    <name type="scientific">Aristolochia fimbriata</name>
    <name type="common">White veined hardy Dutchman's pipe vine</name>
    <dbReference type="NCBI Taxonomy" id="158543"/>
    <lineage>
        <taxon>Eukaryota</taxon>
        <taxon>Viridiplantae</taxon>
        <taxon>Streptophyta</taxon>
        <taxon>Embryophyta</taxon>
        <taxon>Tracheophyta</taxon>
        <taxon>Spermatophyta</taxon>
        <taxon>Magnoliopsida</taxon>
        <taxon>Magnoliidae</taxon>
        <taxon>Piperales</taxon>
        <taxon>Aristolochiaceae</taxon>
        <taxon>Aristolochia</taxon>
    </lineage>
</organism>
<dbReference type="AlphaFoldDB" id="A0AAV7ET81"/>
<comment type="caution">
    <text evidence="1">The sequence shown here is derived from an EMBL/GenBank/DDBJ whole genome shotgun (WGS) entry which is preliminary data.</text>
</comment>
<protein>
    <submittedName>
        <fullName evidence="1">Uncharacterized protein</fullName>
    </submittedName>
</protein>
<accession>A0AAV7ET81</accession>
<dbReference type="EMBL" id="JAINDJ010000004">
    <property type="protein sequence ID" value="KAG9450841.1"/>
    <property type="molecule type" value="Genomic_DNA"/>
</dbReference>
<reference evidence="1 2" key="1">
    <citation type="submission" date="2021-07" db="EMBL/GenBank/DDBJ databases">
        <title>The Aristolochia fimbriata genome: insights into angiosperm evolution, floral development and chemical biosynthesis.</title>
        <authorList>
            <person name="Jiao Y."/>
        </authorList>
    </citation>
    <scope>NUCLEOTIDE SEQUENCE [LARGE SCALE GENOMIC DNA]</scope>
    <source>
        <strain evidence="1">IBCAS-2021</strain>
        <tissue evidence="1">Leaf</tissue>
    </source>
</reference>
<keyword evidence="2" id="KW-1185">Reference proteome</keyword>